<evidence type="ECO:0000256" key="5">
    <source>
        <dbReference type="SAM" id="Phobius"/>
    </source>
</evidence>
<name>A0ABR1YDI4_9PEZI</name>
<evidence type="ECO:0000256" key="1">
    <source>
        <dbReference type="ARBA" id="ARBA00004141"/>
    </source>
</evidence>
<feature type="transmembrane region" description="Helical" evidence="5">
    <location>
        <begin position="215"/>
        <end position="235"/>
    </location>
</feature>
<feature type="transmembrane region" description="Helical" evidence="5">
    <location>
        <begin position="37"/>
        <end position="56"/>
    </location>
</feature>
<sequence>MPDAQHTPFLPYCEDVGPDCPVEGSIYGYAPSLHMNAFAGLVFACAMLSQLIMGLHKRTWSYLLAVGVGCALELLGSLGLVAMHYNPYSHQGFQAAVICLTIAPAFLAAGIYLNLKHLVLCFGPQYSVLRPPSLYTWIFVSSDVVSIVCQAIGSAMAAKQNPKILFDAVRIIKGGMAFQITTLGVFAGCATWYFVRVVAHRRELNPQTKALRGTWSFRCFLACMALAYVAILTRCGFRMAEFDDGWRSDIMTNETFFIALDTVPCLIAVVAQTILHPGYCLRIPKVDFSDGLVGTSVGAEMDTYHYYPKV</sequence>
<organism evidence="6 7">
    <name type="scientific">Phyllosticta capitalensis</name>
    <dbReference type="NCBI Taxonomy" id="121624"/>
    <lineage>
        <taxon>Eukaryota</taxon>
        <taxon>Fungi</taxon>
        <taxon>Dikarya</taxon>
        <taxon>Ascomycota</taxon>
        <taxon>Pezizomycotina</taxon>
        <taxon>Dothideomycetes</taxon>
        <taxon>Dothideomycetes incertae sedis</taxon>
        <taxon>Botryosphaeriales</taxon>
        <taxon>Phyllostictaceae</taxon>
        <taxon>Phyllosticta</taxon>
    </lineage>
</organism>
<feature type="transmembrane region" description="Helical" evidence="5">
    <location>
        <begin position="135"/>
        <end position="155"/>
    </location>
</feature>
<evidence type="ECO:0000313" key="6">
    <source>
        <dbReference type="EMBL" id="KAK8226244.1"/>
    </source>
</evidence>
<comment type="caution">
    <text evidence="6">The sequence shown here is derived from an EMBL/GenBank/DDBJ whole genome shotgun (WGS) entry which is preliminary data.</text>
</comment>
<accession>A0ABR1YDI4</accession>
<feature type="transmembrane region" description="Helical" evidence="5">
    <location>
        <begin position="95"/>
        <end position="115"/>
    </location>
</feature>
<gene>
    <name evidence="6" type="ORF">HDK90DRAFT_80879</name>
</gene>
<protein>
    <submittedName>
        <fullName evidence="6">RTA1 like protein-domain-containing protein</fullName>
    </submittedName>
</protein>
<reference evidence="6 7" key="1">
    <citation type="submission" date="2024-04" db="EMBL/GenBank/DDBJ databases">
        <title>Phyllosticta paracitricarpa is synonymous to the EU quarantine fungus P. citricarpa based on phylogenomic analyses.</title>
        <authorList>
            <consortium name="Lawrence Berkeley National Laboratory"/>
            <person name="Van Ingen-Buijs V.A."/>
            <person name="Van Westerhoven A.C."/>
            <person name="Haridas S."/>
            <person name="Skiadas P."/>
            <person name="Martin F."/>
            <person name="Groenewald J.Z."/>
            <person name="Crous P.W."/>
            <person name="Seidl M.F."/>
        </authorList>
    </citation>
    <scope>NUCLEOTIDE SEQUENCE [LARGE SCALE GENOMIC DNA]</scope>
    <source>
        <strain evidence="6 7">CBS 123374</strain>
    </source>
</reference>
<evidence type="ECO:0000256" key="4">
    <source>
        <dbReference type="ARBA" id="ARBA00023136"/>
    </source>
</evidence>
<keyword evidence="4 5" id="KW-0472">Membrane</keyword>
<dbReference type="Pfam" id="PF04479">
    <property type="entry name" value="RTA1"/>
    <property type="match status" value="1"/>
</dbReference>
<feature type="transmembrane region" description="Helical" evidence="5">
    <location>
        <begin position="62"/>
        <end position="83"/>
    </location>
</feature>
<evidence type="ECO:0000313" key="7">
    <source>
        <dbReference type="Proteomes" id="UP001492380"/>
    </source>
</evidence>
<dbReference type="PANTHER" id="PTHR31465">
    <property type="entry name" value="PROTEIN RTA1-RELATED"/>
    <property type="match status" value="1"/>
</dbReference>
<evidence type="ECO:0000256" key="2">
    <source>
        <dbReference type="ARBA" id="ARBA00022692"/>
    </source>
</evidence>
<comment type="subcellular location">
    <subcellularLocation>
        <location evidence="1">Membrane</location>
        <topology evidence="1">Multi-pass membrane protein</topology>
    </subcellularLocation>
</comment>
<evidence type="ECO:0000256" key="3">
    <source>
        <dbReference type="ARBA" id="ARBA00022989"/>
    </source>
</evidence>
<feature type="transmembrane region" description="Helical" evidence="5">
    <location>
        <begin position="256"/>
        <end position="275"/>
    </location>
</feature>
<dbReference type="InterPro" id="IPR007568">
    <property type="entry name" value="RTA1"/>
</dbReference>
<keyword evidence="2 5" id="KW-0812">Transmembrane</keyword>
<dbReference type="PANTHER" id="PTHR31465:SF8">
    <property type="entry name" value="DOMAIN PROTEIN, PUTATIVE (AFU_ORTHOLOGUE AFUA_6G14140)-RELATED"/>
    <property type="match status" value="1"/>
</dbReference>
<feature type="transmembrane region" description="Helical" evidence="5">
    <location>
        <begin position="176"/>
        <end position="195"/>
    </location>
</feature>
<dbReference type="Proteomes" id="UP001492380">
    <property type="component" value="Unassembled WGS sequence"/>
</dbReference>
<keyword evidence="7" id="KW-1185">Reference proteome</keyword>
<proteinExistence type="predicted"/>
<dbReference type="EMBL" id="JBBWRZ010000011">
    <property type="protein sequence ID" value="KAK8226244.1"/>
    <property type="molecule type" value="Genomic_DNA"/>
</dbReference>
<keyword evidence="3 5" id="KW-1133">Transmembrane helix</keyword>